<evidence type="ECO:0000313" key="2">
    <source>
        <dbReference type="Proteomes" id="UP000467841"/>
    </source>
</evidence>
<evidence type="ECO:0000313" key="1">
    <source>
        <dbReference type="EMBL" id="CAA7044027.1"/>
    </source>
</evidence>
<organism evidence="1 2">
    <name type="scientific">Microthlaspi erraticum</name>
    <dbReference type="NCBI Taxonomy" id="1685480"/>
    <lineage>
        <taxon>Eukaryota</taxon>
        <taxon>Viridiplantae</taxon>
        <taxon>Streptophyta</taxon>
        <taxon>Embryophyta</taxon>
        <taxon>Tracheophyta</taxon>
        <taxon>Spermatophyta</taxon>
        <taxon>Magnoliopsida</taxon>
        <taxon>eudicotyledons</taxon>
        <taxon>Gunneridae</taxon>
        <taxon>Pentapetalae</taxon>
        <taxon>rosids</taxon>
        <taxon>malvids</taxon>
        <taxon>Brassicales</taxon>
        <taxon>Brassicaceae</taxon>
        <taxon>Coluteocarpeae</taxon>
        <taxon>Microthlaspi</taxon>
    </lineage>
</organism>
<gene>
    <name evidence="1" type="ORF">MERR_LOCUS31262</name>
</gene>
<sequence length="129" mass="14982">MQRIIEEDKTFFHVHNSRSISPLLTEEEHLRISYEPNHPIRSHQVAVIGTGAAGEGHSVVVFERKNLVKKKKIWIHSDNVESDPLSYNPTRLALSQLTFPRDSRVYGIQRFPVRDPNAEITKLLHSYWK</sequence>
<comment type="caution">
    <text evidence="1">The sequence shown here is derived from an EMBL/GenBank/DDBJ whole genome shotgun (WGS) entry which is preliminary data.</text>
</comment>
<proteinExistence type="predicted"/>
<accession>A0A6D2K806</accession>
<keyword evidence="2" id="KW-1185">Reference proteome</keyword>
<dbReference type="EMBL" id="CACVBM020001291">
    <property type="protein sequence ID" value="CAA7044027.1"/>
    <property type="molecule type" value="Genomic_DNA"/>
</dbReference>
<name>A0A6D2K806_9BRAS</name>
<reference evidence="1" key="1">
    <citation type="submission" date="2020-01" db="EMBL/GenBank/DDBJ databases">
        <authorList>
            <person name="Mishra B."/>
        </authorList>
    </citation>
    <scope>NUCLEOTIDE SEQUENCE [LARGE SCALE GENOMIC DNA]</scope>
</reference>
<protein>
    <submittedName>
        <fullName evidence="1">Uncharacterized protein</fullName>
    </submittedName>
</protein>
<dbReference type="Proteomes" id="UP000467841">
    <property type="component" value="Unassembled WGS sequence"/>
</dbReference>
<dbReference type="AlphaFoldDB" id="A0A6D2K806"/>